<accession>A0A0F9LEX0</accession>
<name>A0A0F9LEX0_9ZZZZ</name>
<dbReference type="EMBL" id="LAZR01006448">
    <property type="protein sequence ID" value="KKM92048.1"/>
    <property type="molecule type" value="Genomic_DNA"/>
</dbReference>
<proteinExistence type="predicted"/>
<reference evidence="1" key="1">
    <citation type="journal article" date="2015" name="Nature">
        <title>Complex archaea that bridge the gap between prokaryotes and eukaryotes.</title>
        <authorList>
            <person name="Spang A."/>
            <person name="Saw J.H."/>
            <person name="Jorgensen S.L."/>
            <person name="Zaremba-Niedzwiedzka K."/>
            <person name="Martijn J."/>
            <person name="Lind A.E."/>
            <person name="van Eijk R."/>
            <person name="Schleper C."/>
            <person name="Guy L."/>
            <person name="Ettema T.J."/>
        </authorList>
    </citation>
    <scope>NUCLEOTIDE SEQUENCE</scope>
</reference>
<protein>
    <submittedName>
        <fullName evidence="1">Uncharacterized protein</fullName>
    </submittedName>
</protein>
<organism evidence="1">
    <name type="scientific">marine sediment metagenome</name>
    <dbReference type="NCBI Taxonomy" id="412755"/>
    <lineage>
        <taxon>unclassified sequences</taxon>
        <taxon>metagenomes</taxon>
        <taxon>ecological metagenomes</taxon>
    </lineage>
</organism>
<dbReference type="AlphaFoldDB" id="A0A0F9LEX0"/>
<dbReference type="Gene3D" id="2.10.10.20">
    <property type="entry name" value="Carbohydrate-binding module superfamily 5/12"/>
    <property type="match status" value="1"/>
</dbReference>
<sequence length="348" mass="37752">MATLMSAMVTLLGDDLDDGWTGTTTVAGDADKLDLVDDSLYEKVPDWVKDGMIVYLPLGPDGASSAETRVADALSGNTLDVKAAFSAQVQSGVGYEVHRLFTRSQKLIAVRRSATLLCPGIHAVVRDMSTVIIDAQFEYNISGLSIYQNRPHQVLLAQYGIEDIWGASTVYAVDDEVRPALLSTFTGLTYICTTAGTSDSSTEPTWPTTVGDTVDDNGTIWECQADIDYSNYPMVPLHDWDVTPDGKLFLPAAYDAGYRLMIVGIKPLAFTSSGVTETIALDSPFTLVLSAQAAIYLVKQKISSAGSQDIERWTNLMQALMQEIVIRKQKYWMKPPDGTIISGPGLSV</sequence>
<evidence type="ECO:0000313" key="1">
    <source>
        <dbReference type="EMBL" id="KKM92048.1"/>
    </source>
</evidence>
<comment type="caution">
    <text evidence="1">The sequence shown here is derived from an EMBL/GenBank/DDBJ whole genome shotgun (WGS) entry which is preliminary data.</text>
</comment>
<gene>
    <name evidence="1" type="ORF">LCGC14_1222360</name>
</gene>